<dbReference type="Pfam" id="PF00763">
    <property type="entry name" value="THF_DHG_CYH"/>
    <property type="match status" value="1"/>
</dbReference>
<dbReference type="Pfam" id="PF02882">
    <property type="entry name" value="THF_DHG_CYH_C"/>
    <property type="match status" value="1"/>
</dbReference>
<dbReference type="RefSeq" id="WP_133225782.1">
    <property type="nucleotide sequence ID" value="NZ_SMRT01000002.1"/>
</dbReference>
<dbReference type="AlphaFoldDB" id="A0A4V6PIK0"/>
<keyword evidence="9 12" id="KW-0368">Histidine biosynthesis</keyword>
<evidence type="ECO:0000313" key="16">
    <source>
        <dbReference type="Proteomes" id="UP000295636"/>
    </source>
</evidence>
<evidence type="ECO:0000259" key="14">
    <source>
        <dbReference type="Pfam" id="PF02882"/>
    </source>
</evidence>
<evidence type="ECO:0000256" key="10">
    <source>
        <dbReference type="ARBA" id="ARBA00023167"/>
    </source>
</evidence>
<evidence type="ECO:0000256" key="9">
    <source>
        <dbReference type="ARBA" id="ARBA00023102"/>
    </source>
</evidence>
<dbReference type="GO" id="GO:0006164">
    <property type="term" value="P:purine nucleotide biosynthetic process"/>
    <property type="evidence" value="ECO:0007669"/>
    <property type="project" value="UniProtKB-KW"/>
</dbReference>
<dbReference type="OrthoDB" id="9803580at2"/>
<evidence type="ECO:0000256" key="3">
    <source>
        <dbReference type="ARBA" id="ARBA00022563"/>
    </source>
</evidence>
<dbReference type="PANTHER" id="PTHR48099">
    <property type="entry name" value="C-1-TETRAHYDROFOLATE SYNTHASE, CYTOPLASMIC-RELATED"/>
    <property type="match status" value="1"/>
</dbReference>
<comment type="catalytic activity">
    <reaction evidence="12">
        <text>(6R)-5,10-methylene-5,6,7,8-tetrahydrofolate + NADP(+) = (6R)-5,10-methenyltetrahydrofolate + NADPH</text>
        <dbReference type="Rhea" id="RHEA:22812"/>
        <dbReference type="ChEBI" id="CHEBI:15636"/>
        <dbReference type="ChEBI" id="CHEBI:57455"/>
        <dbReference type="ChEBI" id="CHEBI:57783"/>
        <dbReference type="ChEBI" id="CHEBI:58349"/>
        <dbReference type="EC" id="1.5.1.5"/>
    </reaction>
</comment>
<dbReference type="GO" id="GO:0004477">
    <property type="term" value="F:methenyltetrahydrofolate cyclohydrolase activity"/>
    <property type="evidence" value="ECO:0007669"/>
    <property type="project" value="UniProtKB-UniRule"/>
</dbReference>
<dbReference type="NCBIfam" id="NF010783">
    <property type="entry name" value="PRK14186.1"/>
    <property type="match status" value="1"/>
</dbReference>
<comment type="catalytic activity">
    <reaction evidence="12">
        <text>(6R)-5,10-methenyltetrahydrofolate + H2O = (6R)-10-formyltetrahydrofolate + H(+)</text>
        <dbReference type="Rhea" id="RHEA:23700"/>
        <dbReference type="ChEBI" id="CHEBI:15377"/>
        <dbReference type="ChEBI" id="CHEBI:15378"/>
        <dbReference type="ChEBI" id="CHEBI:57455"/>
        <dbReference type="ChEBI" id="CHEBI:195366"/>
        <dbReference type="EC" id="3.5.4.9"/>
    </reaction>
</comment>
<protein>
    <recommendedName>
        <fullName evidence="12">Bifunctional protein FolD</fullName>
    </recommendedName>
    <domain>
        <recommendedName>
            <fullName evidence="12">Methylenetetrahydrofolate dehydrogenase</fullName>
            <ecNumber evidence="12">1.5.1.5</ecNumber>
        </recommendedName>
    </domain>
    <domain>
        <recommendedName>
            <fullName evidence="12">Methenyltetrahydrofolate cyclohydrolase</fullName>
            <ecNumber evidence="12">3.5.4.9</ecNumber>
        </recommendedName>
    </domain>
</protein>
<keyword evidence="10 12" id="KW-0486">Methionine biosynthesis</keyword>
<evidence type="ECO:0000256" key="4">
    <source>
        <dbReference type="ARBA" id="ARBA00022605"/>
    </source>
</evidence>
<dbReference type="EC" id="1.5.1.5" evidence="12"/>
<dbReference type="InterPro" id="IPR036291">
    <property type="entry name" value="NAD(P)-bd_dom_sf"/>
</dbReference>
<dbReference type="Gene3D" id="3.40.50.10860">
    <property type="entry name" value="Leucine Dehydrogenase, chain A, domain 1"/>
    <property type="match status" value="1"/>
</dbReference>
<dbReference type="FunFam" id="3.40.50.10860:FF:000005">
    <property type="entry name" value="C-1-tetrahydrofolate synthase, cytoplasmic, putative"/>
    <property type="match status" value="1"/>
</dbReference>
<feature type="binding site" evidence="12">
    <location>
        <position position="231"/>
    </location>
    <ligand>
        <name>NADP(+)</name>
        <dbReference type="ChEBI" id="CHEBI:58349"/>
    </ligand>
</feature>
<evidence type="ECO:0000256" key="5">
    <source>
        <dbReference type="ARBA" id="ARBA00022755"/>
    </source>
</evidence>
<dbReference type="GO" id="GO:0035999">
    <property type="term" value="P:tetrahydrofolate interconversion"/>
    <property type="evidence" value="ECO:0007669"/>
    <property type="project" value="UniProtKB-UniRule"/>
</dbReference>
<organism evidence="15 16">
    <name type="scientific">Paenibacillus piri</name>
    <dbReference type="NCBI Taxonomy" id="2547395"/>
    <lineage>
        <taxon>Bacteria</taxon>
        <taxon>Bacillati</taxon>
        <taxon>Bacillota</taxon>
        <taxon>Bacilli</taxon>
        <taxon>Bacillales</taxon>
        <taxon>Paenibacillaceae</taxon>
        <taxon>Paenibacillus</taxon>
    </lineage>
</organism>
<feature type="binding site" evidence="12">
    <location>
        <begin position="165"/>
        <end position="167"/>
    </location>
    <ligand>
        <name>NADP(+)</name>
        <dbReference type="ChEBI" id="CHEBI:58349"/>
    </ligand>
</feature>
<evidence type="ECO:0000256" key="12">
    <source>
        <dbReference type="HAMAP-Rule" id="MF_01576"/>
    </source>
</evidence>
<keyword evidence="3 12" id="KW-0554">One-carbon metabolism</keyword>
<keyword evidence="16" id="KW-1185">Reference proteome</keyword>
<keyword evidence="6 12" id="KW-0378">Hydrolase</keyword>
<keyword evidence="4 12" id="KW-0028">Amino-acid biosynthesis</keyword>
<keyword evidence="8 12" id="KW-0560">Oxidoreductase</keyword>
<dbReference type="GO" id="GO:0004488">
    <property type="term" value="F:methylenetetrahydrofolate dehydrogenase (NADP+) activity"/>
    <property type="evidence" value="ECO:0007669"/>
    <property type="project" value="UniProtKB-UniRule"/>
</dbReference>
<feature type="domain" description="Tetrahydrofolate dehydrogenase/cyclohydrolase catalytic" evidence="13">
    <location>
        <begin position="6"/>
        <end position="120"/>
    </location>
</feature>
<dbReference type="GO" id="GO:0005829">
    <property type="term" value="C:cytosol"/>
    <property type="evidence" value="ECO:0007669"/>
    <property type="project" value="TreeGrafter"/>
</dbReference>
<evidence type="ECO:0000259" key="13">
    <source>
        <dbReference type="Pfam" id="PF00763"/>
    </source>
</evidence>
<keyword evidence="7 12" id="KW-0521">NADP</keyword>
<comment type="caution">
    <text evidence="15">The sequence shown here is derived from an EMBL/GenBank/DDBJ whole genome shotgun (WGS) entry which is preliminary data.</text>
</comment>
<dbReference type="InterPro" id="IPR020630">
    <property type="entry name" value="THF_DH/CycHdrlase_cat_dom"/>
</dbReference>
<dbReference type="InterPro" id="IPR020631">
    <property type="entry name" value="THF_DH/CycHdrlase_NAD-bd_dom"/>
</dbReference>
<dbReference type="InterPro" id="IPR046346">
    <property type="entry name" value="Aminoacid_DH-like_N_sf"/>
</dbReference>
<evidence type="ECO:0000256" key="8">
    <source>
        <dbReference type="ARBA" id="ARBA00023002"/>
    </source>
</evidence>
<evidence type="ECO:0000256" key="1">
    <source>
        <dbReference type="ARBA" id="ARBA00004777"/>
    </source>
</evidence>
<comment type="similarity">
    <text evidence="12">Belongs to the tetrahydrofolate dehydrogenase/cyclohydrolase family.</text>
</comment>
<evidence type="ECO:0000256" key="2">
    <source>
        <dbReference type="ARBA" id="ARBA00011738"/>
    </source>
</evidence>
<name>A0A4V6PIK0_9BACL</name>
<dbReference type="InterPro" id="IPR000672">
    <property type="entry name" value="THF_DH/CycHdrlase"/>
</dbReference>
<dbReference type="SUPFAM" id="SSF53223">
    <property type="entry name" value="Aminoacid dehydrogenase-like, N-terminal domain"/>
    <property type="match status" value="1"/>
</dbReference>
<dbReference type="PRINTS" id="PR00085">
    <property type="entry name" value="THFDHDRGNASE"/>
</dbReference>
<evidence type="ECO:0000256" key="6">
    <source>
        <dbReference type="ARBA" id="ARBA00022801"/>
    </source>
</evidence>
<dbReference type="CDD" id="cd01080">
    <property type="entry name" value="NAD_bind_m-THF_DH_Cyclohyd"/>
    <property type="match status" value="1"/>
</dbReference>
<feature type="domain" description="Tetrahydrofolate dehydrogenase/cyclohydrolase NAD(P)-binding" evidence="14">
    <location>
        <begin position="139"/>
        <end position="281"/>
    </location>
</feature>
<dbReference type="NCBIfam" id="NF008058">
    <property type="entry name" value="PRK10792.1"/>
    <property type="match status" value="1"/>
</dbReference>
<comment type="subunit">
    <text evidence="2 12">Homodimer.</text>
</comment>
<dbReference type="PANTHER" id="PTHR48099:SF5">
    <property type="entry name" value="C-1-TETRAHYDROFOLATE SYNTHASE, CYTOPLASMIC"/>
    <property type="match status" value="1"/>
</dbReference>
<accession>A0A4V6PIK0</accession>
<dbReference type="SUPFAM" id="SSF51735">
    <property type="entry name" value="NAD(P)-binding Rossmann-fold domains"/>
    <property type="match status" value="1"/>
</dbReference>
<comment type="pathway">
    <text evidence="1 12">One-carbon metabolism; tetrahydrofolate interconversion.</text>
</comment>
<reference evidence="15 16" key="1">
    <citation type="submission" date="2019-03" db="EMBL/GenBank/DDBJ databases">
        <title>This is whole genome sequence of Paenibacillus sp MS74 strain.</title>
        <authorList>
            <person name="Trinh H.N."/>
        </authorList>
    </citation>
    <scope>NUCLEOTIDE SEQUENCE [LARGE SCALE GENOMIC DNA]</scope>
    <source>
        <strain evidence="15 16">MS74</strain>
    </source>
</reference>
<evidence type="ECO:0000256" key="11">
    <source>
        <dbReference type="ARBA" id="ARBA00023268"/>
    </source>
</evidence>
<dbReference type="EC" id="3.5.4.9" evidence="12"/>
<keyword evidence="11 12" id="KW-0511">Multifunctional enzyme</keyword>
<dbReference type="UniPathway" id="UPA00193"/>
<comment type="function">
    <text evidence="12">Catalyzes the oxidation of 5,10-methylenetetrahydrofolate to 5,10-methenyltetrahydrofolate and then the hydrolysis of 5,10-methenyltetrahydrofolate to 10-formyltetrahydrofolate.</text>
</comment>
<gene>
    <name evidence="12 15" type="primary">folD</name>
    <name evidence="15" type="ORF">E1757_05115</name>
</gene>
<comment type="caution">
    <text evidence="12">Lacks conserved residue(s) required for the propagation of feature annotation.</text>
</comment>
<dbReference type="GO" id="GO:0009086">
    <property type="term" value="P:methionine biosynthetic process"/>
    <property type="evidence" value="ECO:0007669"/>
    <property type="project" value="UniProtKB-KW"/>
</dbReference>
<proteinExistence type="inferred from homology"/>
<dbReference type="Proteomes" id="UP000295636">
    <property type="component" value="Unassembled WGS sequence"/>
</dbReference>
<sequence>MPAQVINGKEIVSAYRARIKEEVENLTRQGVQPGLAVVLVGDDPASQVYVRNKAKACGEAGIYSEVHTLEAATSEDEVLELIDRLNNDPKIHGILVQSPLPKHISEEKIVEAIAVKKDADCFHPVNVGNLMIGKDGPAPCTPAGVIDILKKVGVNIAGKHAVVVGRSNIVGKPMAILLLRENATVTVCHSRTANMAEITRQADILIAAVGKPKMIKREHVKPGAVVVDVGINRLDTGKLAGDVDFDDVLDVAGYITPVPGCVGPMTITVLLRNTLEAAKRTAAMQQSASNR</sequence>
<dbReference type="FunFam" id="3.40.50.720:FF:000094">
    <property type="entry name" value="Bifunctional protein FolD"/>
    <property type="match status" value="1"/>
</dbReference>
<keyword evidence="5 12" id="KW-0658">Purine biosynthesis</keyword>
<dbReference type="GO" id="GO:0000105">
    <property type="term" value="P:L-histidine biosynthetic process"/>
    <property type="evidence" value="ECO:0007669"/>
    <property type="project" value="UniProtKB-KW"/>
</dbReference>
<dbReference type="HAMAP" id="MF_01576">
    <property type="entry name" value="THF_DHG_CYH"/>
    <property type="match status" value="1"/>
</dbReference>
<evidence type="ECO:0000256" key="7">
    <source>
        <dbReference type="ARBA" id="ARBA00022857"/>
    </source>
</evidence>
<dbReference type="Gene3D" id="3.40.50.720">
    <property type="entry name" value="NAD(P)-binding Rossmann-like Domain"/>
    <property type="match status" value="1"/>
</dbReference>
<dbReference type="EMBL" id="SMRT01000002">
    <property type="protein sequence ID" value="TDF99244.1"/>
    <property type="molecule type" value="Genomic_DNA"/>
</dbReference>
<evidence type="ECO:0000313" key="15">
    <source>
        <dbReference type="EMBL" id="TDF99244.1"/>
    </source>
</evidence>